<dbReference type="InterPro" id="IPR012944">
    <property type="entry name" value="SusD_RagB_dom"/>
</dbReference>
<evidence type="ECO:0000256" key="4">
    <source>
        <dbReference type="ARBA" id="ARBA00023136"/>
    </source>
</evidence>
<dbReference type="Gene3D" id="1.25.40.390">
    <property type="match status" value="1"/>
</dbReference>
<reference evidence="7 8" key="1">
    <citation type="submission" date="2016-02" db="EMBL/GenBank/DDBJ databases">
        <title>Ulvibacter sp. LPB0005, isolated from Thais luteostoma.</title>
        <authorList>
            <person name="Shin S.-K."/>
            <person name="Yi H."/>
        </authorList>
    </citation>
    <scope>NUCLEOTIDE SEQUENCE [LARGE SCALE GENOMIC DNA]</scope>
    <source>
        <strain evidence="7 8">LPB0005</strain>
    </source>
</reference>
<evidence type="ECO:0000256" key="1">
    <source>
        <dbReference type="ARBA" id="ARBA00004442"/>
    </source>
</evidence>
<evidence type="ECO:0000256" key="2">
    <source>
        <dbReference type="ARBA" id="ARBA00006275"/>
    </source>
</evidence>
<comment type="subcellular location">
    <subcellularLocation>
        <location evidence="1">Cell outer membrane</location>
    </subcellularLocation>
</comment>
<comment type="caution">
    <text evidence="7">The sequence shown here is derived from an EMBL/GenBank/DDBJ whole genome shotgun (WGS) entry which is preliminary data.</text>
</comment>
<keyword evidence="3" id="KW-0732">Signal</keyword>
<comment type="similarity">
    <text evidence="2">Belongs to the SusD family.</text>
</comment>
<evidence type="ECO:0000256" key="3">
    <source>
        <dbReference type="ARBA" id="ARBA00022729"/>
    </source>
</evidence>
<sequence length="441" mass="49335">MKTILIKITIIMTAIFMVSCEGDLNTQDPTQLPAEAFIVDGETALQALFKAYDDVQDRYVAGAEMKMIQGLYSDELMHPGSFPHLDEALFNNFLPNNAGTTPIFGNHYDIINTTTEVIRLTEVLDDVAIEPAVKQAIIAEAHGLRAYGYFQLVKVFGGLPITEMTVPLDGPGAKDVPRSSEAEVYTYILNEIALAEGGIATTEFGRMTADALRVLKAEVLLFTGDYPGVENTLAPLIGEYALVGEYRDLYREDGPNSESIWRVNYNSTDSNGLSAFFTPTGRREVAPTQSLLDAFEPNDDRLDRIANDDDINTVFIRKWTAPTDQPYIYRYADVLLMYAEALARRNAPNAADFLNEVRERALLDPVTLNSSNVVERIAQERRIEFYGEAKRWEDVKRLGLAPTVISAKGITYREKLLLWPIPQNELDRNSLLNQENQNPGY</sequence>
<dbReference type="EMBL" id="LRXL01000026">
    <property type="protein sequence ID" value="OAB79614.1"/>
    <property type="molecule type" value="Genomic_DNA"/>
</dbReference>
<keyword evidence="4" id="KW-0472">Membrane</keyword>
<accession>A0A167IFY0</accession>
<dbReference type="PROSITE" id="PS51257">
    <property type="entry name" value="PROKAR_LIPOPROTEIN"/>
    <property type="match status" value="1"/>
</dbReference>
<name>A0A167IFY0_9FLAO</name>
<dbReference type="RefSeq" id="WP_068589295.1">
    <property type="nucleotide sequence ID" value="NZ_LRXL01000026.1"/>
</dbReference>
<evidence type="ECO:0000256" key="5">
    <source>
        <dbReference type="ARBA" id="ARBA00023237"/>
    </source>
</evidence>
<keyword evidence="5" id="KW-0998">Cell outer membrane</keyword>
<keyword evidence="8" id="KW-1185">Reference proteome</keyword>
<protein>
    <recommendedName>
        <fullName evidence="6">RagB/SusD domain-containing protein</fullName>
    </recommendedName>
</protein>
<dbReference type="CDD" id="cd08977">
    <property type="entry name" value="SusD"/>
    <property type="match status" value="1"/>
</dbReference>
<proteinExistence type="inferred from homology"/>
<dbReference type="STRING" id="1763537.ULVI_02340"/>
<dbReference type="Pfam" id="PF07980">
    <property type="entry name" value="SusD_RagB"/>
    <property type="match status" value="1"/>
</dbReference>
<gene>
    <name evidence="7" type="ORF">ULVI_02340</name>
</gene>
<feature type="domain" description="RagB/SusD" evidence="6">
    <location>
        <begin position="324"/>
        <end position="441"/>
    </location>
</feature>
<dbReference type="SUPFAM" id="SSF48452">
    <property type="entry name" value="TPR-like"/>
    <property type="match status" value="1"/>
</dbReference>
<dbReference type="GO" id="GO:0009279">
    <property type="term" value="C:cell outer membrane"/>
    <property type="evidence" value="ECO:0007669"/>
    <property type="project" value="UniProtKB-SubCell"/>
</dbReference>
<dbReference type="OrthoDB" id="5694214at2"/>
<evidence type="ECO:0000313" key="8">
    <source>
        <dbReference type="Proteomes" id="UP000077013"/>
    </source>
</evidence>
<evidence type="ECO:0000259" key="6">
    <source>
        <dbReference type="Pfam" id="PF07980"/>
    </source>
</evidence>
<evidence type="ECO:0000313" key="7">
    <source>
        <dbReference type="EMBL" id="OAB79614.1"/>
    </source>
</evidence>
<dbReference type="Proteomes" id="UP000077013">
    <property type="component" value="Unassembled WGS sequence"/>
</dbReference>
<dbReference type="InterPro" id="IPR011990">
    <property type="entry name" value="TPR-like_helical_dom_sf"/>
</dbReference>
<dbReference type="AlphaFoldDB" id="A0A167IFY0"/>
<organism evidence="7 8">
    <name type="scientific">Cochleicola gelatinilyticus</name>
    <dbReference type="NCBI Taxonomy" id="1763537"/>
    <lineage>
        <taxon>Bacteria</taxon>
        <taxon>Pseudomonadati</taxon>
        <taxon>Bacteroidota</taxon>
        <taxon>Flavobacteriia</taxon>
        <taxon>Flavobacteriales</taxon>
        <taxon>Flavobacteriaceae</taxon>
        <taxon>Cochleicola</taxon>
    </lineage>
</organism>